<accession>A0AA86TK91</accession>
<protein>
    <submittedName>
        <fullName evidence="1">Uncharacterized protein</fullName>
    </submittedName>
</protein>
<keyword evidence="2" id="KW-1185">Reference proteome</keyword>
<dbReference type="AlphaFoldDB" id="A0AA86TK91"/>
<name>A0AA86TK91_9FABA</name>
<evidence type="ECO:0000313" key="1">
    <source>
        <dbReference type="EMBL" id="CAJ1971042.1"/>
    </source>
</evidence>
<sequence length="58" mass="6358">MEGWLADPIVSCLFEGKTTGIKEVGSALEIGGGWVHYHLPSLSALYHHIITFSLRYVG</sequence>
<dbReference type="Gramene" id="rna-AYBTSS11_LOCUS23039">
    <property type="protein sequence ID" value="CAJ1971042.1"/>
    <property type="gene ID" value="gene-AYBTSS11_LOCUS23039"/>
</dbReference>
<proteinExistence type="predicted"/>
<reference evidence="1" key="1">
    <citation type="submission" date="2023-10" db="EMBL/GenBank/DDBJ databases">
        <authorList>
            <person name="Domelevo Entfellner J.-B."/>
        </authorList>
    </citation>
    <scope>NUCLEOTIDE SEQUENCE</scope>
</reference>
<dbReference type="Proteomes" id="UP001189624">
    <property type="component" value="Chromosome 8"/>
</dbReference>
<organism evidence="1 2">
    <name type="scientific">Sphenostylis stenocarpa</name>
    <dbReference type="NCBI Taxonomy" id="92480"/>
    <lineage>
        <taxon>Eukaryota</taxon>
        <taxon>Viridiplantae</taxon>
        <taxon>Streptophyta</taxon>
        <taxon>Embryophyta</taxon>
        <taxon>Tracheophyta</taxon>
        <taxon>Spermatophyta</taxon>
        <taxon>Magnoliopsida</taxon>
        <taxon>eudicotyledons</taxon>
        <taxon>Gunneridae</taxon>
        <taxon>Pentapetalae</taxon>
        <taxon>rosids</taxon>
        <taxon>fabids</taxon>
        <taxon>Fabales</taxon>
        <taxon>Fabaceae</taxon>
        <taxon>Papilionoideae</taxon>
        <taxon>50 kb inversion clade</taxon>
        <taxon>NPAAA clade</taxon>
        <taxon>indigoferoid/millettioid clade</taxon>
        <taxon>Phaseoleae</taxon>
        <taxon>Sphenostylis</taxon>
    </lineage>
</organism>
<dbReference type="EMBL" id="OY731405">
    <property type="protein sequence ID" value="CAJ1971042.1"/>
    <property type="molecule type" value="Genomic_DNA"/>
</dbReference>
<evidence type="ECO:0000313" key="2">
    <source>
        <dbReference type="Proteomes" id="UP001189624"/>
    </source>
</evidence>
<gene>
    <name evidence="1" type="ORF">AYBTSS11_LOCUS23039</name>
</gene>